<evidence type="ECO:0000313" key="4">
    <source>
        <dbReference type="Proteomes" id="UP001295423"/>
    </source>
</evidence>
<proteinExistence type="predicted"/>
<dbReference type="EMBL" id="CAKOGP040001112">
    <property type="protein sequence ID" value="CAJ1942796.1"/>
    <property type="molecule type" value="Genomic_DNA"/>
</dbReference>
<comment type="caution">
    <text evidence="3">The sequence shown here is derived from an EMBL/GenBank/DDBJ whole genome shotgun (WGS) entry which is preliminary data.</text>
</comment>
<feature type="chain" id="PRO_5041965442" evidence="2">
    <location>
        <begin position="21"/>
        <end position="524"/>
    </location>
</feature>
<keyword evidence="1" id="KW-0812">Transmembrane</keyword>
<evidence type="ECO:0000313" key="3">
    <source>
        <dbReference type="EMBL" id="CAJ1942796.1"/>
    </source>
</evidence>
<sequence length="524" mass="57241">MRMMNKYRAVLLLVVGFVSANNDECTSPLRLFENEPVSGDNSFAVSDFTDVDACGPNSHLEGVWYEIIGTGEEVTLSICTENQRLLSVGVFSACNSQSCVGFPARPVKPASCNRDEYLTYQFFAERDRSYRVHVRSNVIDFSSFTLGAEFKIFYRTSSSPTAAPTASRTAAPTIGETTTRLPPVGSPITNLPINSQLPYLTSDLGKVSTCKSTPPTSSRVESETITYDYTLSKNPSSAAGTALEIEEALHQTLSDRLLTCAYSNTLYDVVEVAIGDRDTVRVCSGSFAGNACSVVRGSMNMELAIPNGGRRLNENLYADLIPVFQSTLQGFGGQFQGFTDSQSVVSDPVENDGVANDEIIVYDDDYNYDDDYGYYVPAEEEPEETSPLLLGLGIAIGLIVLIILLLCVRRKLRGESDKPHEGVLEPAQDEESTVKQIDSPAHEVDDEDINGDGVAFFSTIKLEGSDHDFRSCGNPECEHCKPESRPVFISTGATDETIDENKGVETMAYHDGWAIFGRNHFASK</sequence>
<accession>A0AAD2FID3</accession>
<feature type="transmembrane region" description="Helical" evidence="1">
    <location>
        <begin position="388"/>
        <end position="408"/>
    </location>
</feature>
<keyword evidence="1" id="KW-0472">Membrane</keyword>
<protein>
    <submittedName>
        <fullName evidence="3">Uncharacterized protein</fullName>
    </submittedName>
</protein>
<reference evidence="3" key="1">
    <citation type="submission" date="2023-08" db="EMBL/GenBank/DDBJ databases">
        <authorList>
            <person name="Audoor S."/>
            <person name="Bilcke G."/>
        </authorList>
    </citation>
    <scope>NUCLEOTIDE SEQUENCE</scope>
</reference>
<name>A0AAD2FID3_9STRA</name>
<evidence type="ECO:0000256" key="1">
    <source>
        <dbReference type="SAM" id="Phobius"/>
    </source>
</evidence>
<keyword evidence="4" id="KW-1185">Reference proteome</keyword>
<keyword evidence="2" id="KW-0732">Signal</keyword>
<dbReference type="Proteomes" id="UP001295423">
    <property type="component" value="Unassembled WGS sequence"/>
</dbReference>
<feature type="signal peptide" evidence="2">
    <location>
        <begin position="1"/>
        <end position="20"/>
    </location>
</feature>
<organism evidence="3 4">
    <name type="scientific">Cylindrotheca closterium</name>
    <dbReference type="NCBI Taxonomy" id="2856"/>
    <lineage>
        <taxon>Eukaryota</taxon>
        <taxon>Sar</taxon>
        <taxon>Stramenopiles</taxon>
        <taxon>Ochrophyta</taxon>
        <taxon>Bacillariophyta</taxon>
        <taxon>Bacillariophyceae</taxon>
        <taxon>Bacillariophycidae</taxon>
        <taxon>Bacillariales</taxon>
        <taxon>Bacillariaceae</taxon>
        <taxon>Cylindrotheca</taxon>
    </lineage>
</organism>
<gene>
    <name evidence="3" type="ORF">CYCCA115_LOCUS8126</name>
</gene>
<evidence type="ECO:0000256" key="2">
    <source>
        <dbReference type="SAM" id="SignalP"/>
    </source>
</evidence>
<dbReference type="AlphaFoldDB" id="A0AAD2FID3"/>
<keyword evidence="1" id="KW-1133">Transmembrane helix</keyword>